<feature type="domain" description="Cytochrome c" evidence="9">
    <location>
        <begin position="261"/>
        <end position="360"/>
    </location>
</feature>
<name>A0ABZ2TJE5_9RHOB</name>
<dbReference type="Gene3D" id="1.10.760.10">
    <property type="entry name" value="Cytochrome c-like domain"/>
    <property type="match status" value="2"/>
</dbReference>
<sequence>MLDTMTFTKILGGFCGALLIFLLGKWVAEEMYAMGGGHGDDHGPAYVIDTGDGGAETAEVEEGPSFAELYASADIAAGEKVFGKCKACHAVDGSDKTGPHLDGVVGRDVDAVAGFGYSGALSAVVANWSPEELNAFIENPKGYAPGTTMGFAGLKKIQDRVNVIAYLDNTDGSMTELVVPAAAEEEAAAEEAVEEPAAEEAATEETTEEAATEEATEEPAEEEAAPEATEEEAAAEEPAAEEATEEAAAGDTGFAALVAAADIDAGAKSFKKCAACHVADKEQNRVGPHLVGIVDREVASVEGFKYSGAMTEVGGVWDLDRLSAWLENPREFAPGNKMSFRGVSDEAERANVIGYLRSLSQ</sequence>
<feature type="domain" description="Cytochrome c" evidence="9">
    <location>
        <begin position="73"/>
        <end position="171"/>
    </location>
</feature>
<reference evidence="10 11" key="1">
    <citation type="submission" date="2024-02" db="EMBL/GenBank/DDBJ databases">
        <title>Roseovarius strain W115 nov., isolated from a marine algae.</title>
        <authorList>
            <person name="Lee M.W."/>
            <person name="Lee J.K."/>
            <person name="Kim J.M."/>
            <person name="Choi D.G."/>
            <person name="Baek J.H."/>
            <person name="Bayburt H."/>
            <person name="Jung J.J."/>
            <person name="Han D.M."/>
            <person name="Jeon C.O."/>
        </authorList>
    </citation>
    <scope>NUCLEOTIDE SEQUENCE [LARGE SCALE GENOMIC DNA]</scope>
    <source>
        <strain evidence="10 11">W115</strain>
    </source>
</reference>
<evidence type="ECO:0000313" key="10">
    <source>
        <dbReference type="EMBL" id="WYK19230.1"/>
    </source>
</evidence>
<dbReference type="SUPFAM" id="SSF46626">
    <property type="entry name" value="Cytochrome c"/>
    <property type="match status" value="2"/>
</dbReference>
<evidence type="ECO:0000256" key="3">
    <source>
        <dbReference type="ARBA" id="ARBA00022723"/>
    </source>
</evidence>
<evidence type="ECO:0000256" key="1">
    <source>
        <dbReference type="ARBA" id="ARBA00022448"/>
    </source>
</evidence>
<keyword evidence="4" id="KW-0249">Electron transport</keyword>
<keyword evidence="8" id="KW-1133">Transmembrane helix</keyword>
<evidence type="ECO:0000256" key="7">
    <source>
        <dbReference type="SAM" id="MobiDB-lite"/>
    </source>
</evidence>
<evidence type="ECO:0000256" key="2">
    <source>
        <dbReference type="ARBA" id="ARBA00022617"/>
    </source>
</evidence>
<keyword evidence="8" id="KW-0812">Transmembrane</keyword>
<feature type="region of interest" description="Disordered" evidence="7">
    <location>
        <begin position="183"/>
        <end position="248"/>
    </location>
</feature>
<dbReference type="InterPro" id="IPR036909">
    <property type="entry name" value="Cyt_c-like_dom_sf"/>
</dbReference>
<proteinExistence type="predicted"/>
<keyword evidence="3 6" id="KW-0479">Metal-binding</keyword>
<dbReference type="PANTHER" id="PTHR11961">
    <property type="entry name" value="CYTOCHROME C"/>
    <property type="match status" value="1"/>
</dbReference>
<protein>
    <submittedName>
        <fullName evidence="10">Cytochrome c family protein</fullName>
    </submittedName>
</protein>
<evidence type="ECO:0000313" key="11">
    <source>
        <dbReference type="Proteomes" id="UP001281305"/>
    </source>
</evidence>
<evidence type="ECO:0000259" key="9">
    <source>
        <dbReference type="PROSITE" id="PS51007"/>
    </source>
</evidence>
<evidence type="ECO:0000256" key="4">
    <source>
        <dbReference type="ARBA" id="ARBA00022982"/>
    </source>
</evidence>
<organism evidence="10 11">
    <name type="scientific">Roseovarius rhodophyticola</name>
    <dbReference type="NCBI Taxonomy" id="3080827"/>
    <lineage>
        <taxon>Bacteria</taxon>
        <taxon>Pseudomonadati</taxon>
        <taxon>Pseudomonadota</taxon>
        <taxon>Alphaproteobacteria</taxon>
        <taxon>Rhodobacterales</taxon>
        <taxon>Roseobacteraceae</taxon>
        <taxon>Roseovarius</taxon>
    </lineage>
</organism>
<keyword evidence="8" id="KW-0472">Membrane</keyword>
<keyword evidence="11" id="KW-1185">Reference proteome</keyword>
<evidence type="ECO:0000256" key="6">
    <source>
        <dbReference type="PROSITE-ProRule" id="PRU00433"/>
    </source>
</evidence>
<gene>
    <name evidence="10" type="ORF">RZS32_004945</name>
</gene>
<feature type="transmembrane region" description="Helical" evidence="8">
    <location>
        <begin position="6"/>
        <end position="24"/>
    </location>
</feature>
<evidence type="ECO:0000256" key="5">
    <source>
        <dbReference type="ARBA" id="ARBA00023004"/>
    </source>
</evidence>
<dbReference type="Proteomes" id="UP001281305">
    <property type="component" value="Chromosome"/>
</dbReference>
<keyword evidence="2 6" id="KW-0349">Heme</keyword>
<dbReference type="EMBL" id="CP146606">
    <property type="protein sequence ID" value="WYK19230.1"/>
    <property type="molecule type" value="Genomic_DNA"/>
</dbReference>
<accession>A0ABZ2TJE5</accession>
<evidence type="ECO:0000256" key="8">
    <source>
        <dbReference type="SAM" id="Phobius"/>
    </source>
</evidence>
<dbReference type="RefSeq" id="WP_339106824.1">
    <property type="nucleotide sequence ID" value="NZ_CP146606.1"/>
</dbReference>
<feature type="compositionally biased region" description="Acidic residues" evidence="7">
    <location>
        <begin position="183"/>
        <end position="245"/>
    </location>
</feature>
<dbReference type="InterPro" id="IPR009056">
    <property type="entry name" value="Cyt_c-like_dom"/>
</dbReference>
<dbReference type="PRINTS" id="PR00604">
    <property type="entry name" value="CYTCHRMECIAB"/>
</dbReference>
<keyword evidence="5 6" id="KW-0408">Iron</keyword>
<dbReference type="Pfam" id="PF00034">
    <property type="entry name" value="Cytochrom_C"/>
    <property type="match status" value="2"/>
</dbReference>
<dbReference type="InterPro" id="IPR002327">
    <property type="entry name" value="Cyt_c_1A/1B"/>
</dbReference>
<keyword evidence="1" id="KW-0813">Transport</keyword>
<dbReference type="PROSITE" id="PS51007">
    <property type="entry name" value="CYTC"/>
    <property type="match status" value="2"/>
</dbReference>